<keyword evidence="2" id="KW-1185">Reference proteome</keyword>
<accession>A0ACB6ZV48</accession>
<dbReference type="Proteomes" id="UP000886501">
    <property type="component" value="Unassembled WGS sequence"/>
</dbReference>
<evidence type="ECO:0000313" key="1">
    <source>
        <dbReference type="EMBL" id="KAF9653283.1"/>
    </source>
</evidence>
<comment type="caution">
    <text evidence="1">The sequence shown here is derived from an EMBL/GenBank/DDBJ whole genome shotgun (WGS) entry which is preliminary data.</text>
</comment>
<organism evidence="1 2">
    <name type="scientific">Thelephora ganbajun</name>
    <name type="common">Ganba fungus</name>
    <dbReference type="NCBI Taxonomy" id="370292"/>
    <lineage>
        <taxon>Eukaryota</taxon>
        <taxon>Fungi</taxon>
        <taxon>Dikarya</taxon>
        <taxon>Basidiomycota</taxon>
        <taxon>Agaricomycotina</taxon>
        <taxon>Agaricomycetes</taxon>
        <taxon>Thelephorales</taxon>
        <taxon>Thelephoraceae</taxon>
        <taxon>Thelephora</taxon>
    </lineage>
</organism>
<name>A0ACB6ZV48_THEGA</name>
<sequence length="288" mass="31881">MALPGPSDTPQELIDEIIDHCSGDKRTLIACSLTCKAWVHRTRKHLFSKLTLTDETLLIWCGYVETSAWKPQSLSDIYPPVPSSHPPYRLASHVTSLQVVPKYSPNSPKSLGVVELYRAKLHLSAFTQLKSLALTAVSFASFDSAPLEACFGSLAETVRGLKLSMCILDEMRFFAFLRLFTRLESLEVNGNVWPSGRRAGTAKALQKDLPTLRGSFTVSGFTDSENGLLDSLVTTRVEYHTITLGHNPPLAFPKLNALFAKCKDHLRTLSLTAPERISRYSGKSSLDR</sequence>
<reference evidence="1" key="2">
    <citation type="journal article" date="2020" name="Nat. Commun.">
        <title>Large-scale genome sequencing of mycorrhizal fungi provides insights into the early evolution of symbiotic traits.</title>
        <authorList>
            <person name="Miyauchi S."/>
            <person name="Kiss E."/>
            <person name="Kuo A."/>
            <person name="Drula E."/>
            <person name="Kohler A."/>
            <person name="Sanchez-Garcia M."/>
            <person name="Morin E."/>
            <person name="Andreopoulos B."/>
            <person name="Barry K.W."/>
            <person name="Bonito G."/>
            <person name="Buee M."/>
            <person name="Carver A."/>
            <person name="Chen C."/>
            <person name="Cichocki N."/>
            <person name="Clum A."/>
            <person name="Culley D."/>
            <person name="Crous P.W."/>
            <person name="Fauchery L."/>
            <person name="Girlanda M."/>
            <person name="Hayes R.D."/>
            <person name="Keri Z."/>
            <person name="LaButti K."/>
            <person name="Lipzen A."/>
            <person name="Lombard V."/>
            <person name="Magnuson J."/>
            <person name="Maillard F."/>
            <person name="Murat C."/>
            <person name="Nolan M."/>
            <person name="Ohm R.A."/>
            <person name="Pangilinan J."/>
            <person name="Pereira M.F."/>
            <person name="Perotto S."/>
            <person name="Peter M."/>
            <person name="Pfister S."/>
            <person name="Riley R."/>
            <person name="Sitrit Y."/>
            <person name="Stielow J.B."/>
            <person name="Szollosi G."/>
            <person name="Zifcakova L."/>
            <person name="Stursova M."/>
            <person name="Spatafora J.W."/>
            <person name="Tedersoo L."/>
            <person name="Vaario L.M."/>
            <person name="Yamada A."/>
            <person name="Yan M."/>
            <person name="Wang P."/>
            <person name="Xu J."/>
            <person name="Bruns T."/>
            <person name="Baldrian P."/>
            <person name="Vilgalys R."/>
            <person name="Dunand C."/>
            <person name="Henrissat B."/>
            <person name="Grigoriev I.V."/>
            <person name="Hibbett D."/>
            <person name="Nagy L.G."/>
            <person name="Martin F.M."/>
        </authorList>
    </citation>
    <scope>NUCLEOTIDE SEQUENCE</scope>
    <source>
        <strain evidence="1">P2</strain>
    </source>
</reference>
<proteinExistence type="predicted"/>
<evidence type="ECO:0000313" key="2">
    <source>
        <dbReference type="Proteomes" id="UP000886501"/>
    </source>
</evidence>
<gene>
    <name evidence="1" type="ORF">BDM02DRAFT_1885817</name>
</gene>
<dbReference type="EMBL" id="MU117964">
    <property type="protein sequence ID" value="KAF9653283.1"/>
    <property type="molecule type" value="Genomic_DNA"/>
</dbReference>
<reference evidence="1" key="1">
    <citation type="submission" date="2019-10" db="EMBL/GenBank/DDBJ databases">
        <authorList>
            <consortium name="DOE Joint Genome Institute"/>
            <person name="Kuo A."/>
            <person name="Miyauchi S."/>
            <person name="Kiss E."/>
            <person name="Drula E."/>
            <person name="Kohler A."/>
            <person name="Sanchez-Garcia M."/>
            <person name="Andreopoulos B."/>
            <person name="Barry K.W."/>
            <person name="Bonito G."/>
            <person name="Buee M."/>
            <person name="Carver A."/>
            <person name="Chen C."/>
            <person name="Cichocki N."/>
            <person name="Clum A."/>
            <person name="Culley D."/>
            <person name="Crous P.W."/>
            <person name="Fauchery L."/>
            <person name="Girlanda M."/>
            <person name="Hayes R."/>
            <person name="Keri Z."/>
            <person name="Labutti K."/>
            <person name="Lipzen A."/>
            <person name="Lombard V."/>
            <person name="Magnuson J."/>
            <person name="Maillard F."/>
            <person name="Morin E."/>
            <person name="Murat C."/>
            <person name="Nolan M."/>
            <person name="Ohm R."/>
            <person name="Pangilinan J."/>
            <person name="Pereira M."/>
            <person name="Perotto S."/>
            <person name="Peter M."/>
            <person name="Riley R."/>
            <person name="Sitrit Y."/>
            <person name="Stielow B."/>
            <person name="Szollosi G."/>
            <person name="Zifcakova L."/>
            <person name="Stursova M."/>
            <person name="Spatafora J.W."/>
            <person name="Tedersoo L."/>
            <person name="Vaario L.-M."/>
            <person name="Yamada A."/>
            <person name="Yan M."/>
            <person name="Wang P."/>
            <person name="Xu J."/>
            <person name="Bruns T."/>
            <person name="Baldrian P."/>
            <person name="Vilgalys R."/>
            <person name="Henrissat B."/>
            <person name="Grigoriev I.V."/>
            <person name="Hibbett D."/>
            <person name="Nagy L.G."/>
            <person name="Martin F.M."/>
        </authorList>
    </citation>
    <scope>NUCLEOTIDE SEQUENCE</scope>
    <source>
        <strain evidence="1">P2</strain>
    </source>
</reference>
<protein>
    <submittedName>
        <fullName evidence="1">Uncharacterized protein</fullName>
    </submittedName>
</protein>